<organism evidence="2 3">
    <name type="scientific">Haloechinothrix aidingensis</name>
    <dbReference type="NCBI Taxonomy" id="2752311"/>
    <lineage>
        <taxon>Bacteria</taxon>
        <taxon>Bacillati</taxon>
        <taxon>Actinomycetota</taxon>
        <taxon>Actinomycetes</taxon>
        <taxon>Pseudonocardiales</taxon>
        <taxon>Pseudonocardiaceae</taxon>
        <taxon>Haloechinothrix</taxon>
    </lineage>
</organism>
<comment type="caution">
    <text evidence="2">The sequence shown here is derived from an EMBL/GenBank/DDBJ whole genome shotgun (WGS) entry which is preliminary data.</text>
</comment>
<proteinExistence type="predicted"/>
<dbReference type="EMBL" id="JACCKD010000004">
    <property type="protein sequence ID" value="MBA0126287.1"/>
    <property type="molecule type" value="Genomic_DNA"/>
</dbReference>
<dbReference type="Proteomes" id="UP000582974">
    <property type="component" value="Unassembled WGS sequence"/>
</dbReference>
<reference evidence="2 3" key="1">
    <citation type="submission" date="2020-07" db="EMBL/GenBank/DDBJ databases">
        <title>Genome of Haloechinothrix sp.</title>
        <authorList>
            <person name="Tang S.-K."/>
            <person name="Yang L."/>
            <person name="Zhu W.-Y."/>
        </authorList>
    </citation>
    <scope>NUCLEOTIDE SEQUENCE [LARGE SCALE GENOMIC DNA]</scope>
    <source>
        <strain evidence="2 3">YIM 98757</strain>
    </source>
</reference>
<evidence type="ECO:0000313" key="2">
    <source>
        <dbReference type="EMBL" id="MBA0126287.1"/>
    </source>
</evidence>
<gene>
    <name evidence="2" type="ORF">H0B56_12115</name>
</gene>
<feature type="region of interest" description="Disordered" evidence="1">
    <location>
        <begin position="36"/>
        <end position="99"/>
    </location>
</feature>
<sequence length="99" mass="10553">MRITMKALCALPERTLAPGRTYQVADDRAQRLIARGYAVDAGDDPAERAGQTEQTEQSPAPSRRSRKTSRRKSTGEAEGDAETADGADGDASTGEGDEQ</sequence>
<evidence type="ECO:0000256" key="1">
    <source>
        <dbReference type="SAM" id="MobiDB-lite"/>
    </source>
</evidence>
<name>A0A838AAN7_9PSEU</name>
<dbReference type="RefSeq" id="WP_180893126.1">
    <property type="nucleotide sequence ID" value="NZ_JACCKD010000004.1"/>
</dbReference>
<protein>
    <submittedName>
        <fullName evidence="2">Uncharacterized protein</fullName>
    </submittedName>
</protein>
<evidence type="ECO:0000313" key="3">
    <source>
        <dbReference type="Proteomes" id="UP000582974"/>
    </source>
</evidence>
<dbReference type="AlphaFoldDB" id="A0A838AAN7"/>
<feature type="compositionally biased region" description="Low complexity" evidence="1">
    <location>
        <begin position="89"/>
        <end position="99"/>
    </location>
</feature>
<feature type="compositionally biased region" description="Acidic residues" evidence="1">
    <location>
        <begin position="77"/>
        <end position="88"/>
    </location>
</feature>
<keyword evidence="3" id="KW-1185">Reference proteome</keyword>
<feature type="compositionally biased region" description="Basic residues" evidence="1">
    <location>
        <begin position="63"/>
        <end position="72"/>
    </location>
</feature>
<accession>A0A838AAN7</accession>
<feature type="compositionally biased region" description="Polar residues" evidence="1">
    <location>
        <begin position="51"/>
        <end position="60"/>
    </location>
</feature>